<name>A0A4R5D3V3_9BACT</name>
<evidence type="ECO:0000313" key="3">
    <source>
        <dbReference type="Proteomes" id="UP000294850"/>
    </source>
</evidence>
<keyword evidence="3" id="KW-1185">Reference proteome</keyword>
<feature type="chain" id="PRO_5020651893" description="DUF4252 domain-containing protein" evidence="1">
    <location>
        <begin position="19"/>
        <end position="181"/>
    </location>
</feature>
<accession>A0A4R5D3V3</accession>
<sequence>MLYKYTFFLLFVSFSAVGQQCDVTDLIKLAKSVSYEDFETYAHNKEFRFFKTFKPDLPGGYKIRDGYFFTKKINQTSETLMFVITANLNDKTSGSEELKVSYSTYDLGSFNNLKSQIKAAGYQRIRTTDSPDGSTIFASYYNNNSLVSIETTISSDTRYNITSYEVSAIYGYRTKKNSFDK</sequence>
<dbReference type="RefSeq" id="WP_131963086.1">
    <property type="nucleotide sequence ID" value="NZ_SMFL01000031.1"/>
</dbReference>
<proteinExistence type="predicted"/>
<comment type="caution">
    <text evidence="2">The sequence shown here is derived from an EMBL/GenBank/DDBJ whole genome shotgun (WGS) entry which is preliminary data.</text>
</comment>
<dbReference type="AlphaFoldDB" id="A0A4R5D3V3"/>
<dbReference type="Proteomes" id="UP000294850">
    <property type="component" value="Unassembled WGS sequence"/>
</dbReference>
<evidence type="ECO:0000256" key="1">
    <source>
        <dbReference type="SAM" id="SignalP"/>
    </source>
</evidence>
<feature type="signal peptide" evidence="1">
    <location>
        <begin position="1"/>
        <end position="18"/>
    </location>
</feature>
<organism evidence="2 3">
    <name type="scientific">Dyadobacter psychrotolerans</name>
    <dbReference type="NCBI Taxonomy" id="2541721"/>
    <lineage>
        <taxon>Bacteria</taxon>
        <taxon>Pseudomonadati</taxon>
        <taxon>Bacteroidota</taxon>
        <taxon>Cytophagia</taxon>
        <taxon>Cytophagales</taxon>
        <taxon>Spirosomataceae</taxon>
        <taxon>Dyadobacter</taxon>
    </lineage>
</organism>
<keyword evidence="1" id="KW-0732">Signal</keyword>
<evidence type="ECO:0008006" key="4">
    <source>
        <dbReference type="Google" id="ProtNLM"/>
    </source>
</evidence>
<gene>
    <name evidence="2" type="ORF">E0F88_33290</name>
</gene>
<dbReference type="EMBL" id="SMFL01000031">
    <property type="protein sequence ID" value="TDE08062.1"/>
    <property type="molecule type" value="Genomic_DNA"/>
</dbReference>
<protein>
    <recommendedName>
        <fullName evidence="4">DUF4252 domain-containing protein</fullName>
    </recommendedName>
</protein>
<reference evidence="2 3" key="1">
    <citation type="submission" date="2019-03" db="EMBL/GenBank/DDBJ databases">
        <title>Dyadobacter AR-3-6 sp. nov., isolated from arctic soil.</title>
        <authorList>
            <person name="Chaudhary D.K."/>
        </authorList>
    </citation>
    <scope>NUCLEOTIDE SEQUENCE [LARGE SCALE GENOMIC DNA]</scope>
    <source>
        <strain evidence="2 3">AR-3-6</strain>
    </source>
</reference>
<evidence type="ECO:0000313" key="2">
    <source>
        <dbReference type="EMBL" id="TDE08062.1"/>
    </source>
</evidence>